<keyword evidence="3" id="KW-1185">Reference proteome</keyword>
<comment type="caution">
    <text evidence="2">The sequence shown here is derived from an EMBL/GenBank/DDBJ whole genome shotgun (WGS) entry which is preliminary data.</text>
</comment>
<evidence type="ECO:0000313" key="3">
    <source>
        <dbReference type="Proteomes" id="UP000242752"/>
    </source>
</evidence>
<dbReference type="EMBL" id="PPRF01000053">
    <property type="protein sequence ID" value="PNZ26474.1"/>
    <property type="molecule type" value="Genomic_DNA"/>
</dbReference>
<protein>
    <recommendedName>
        <fullName evidence="4">DUF2325 domain-containing protein</fullName>
    </recommendedName>
</protein>
<evidence type="ECO:0008006" key="4">
    <source>
        <dbReference type="Google" id="ProtNLM"/>
    </source>
</evidence>
<evidence type="ECO:0000313" key="2">
    <source>
        <dbReference type="EMBL" id="PNZ26474.1"/>
    </source>
</evidence>
<dbReference type="InterPro" id="IPR016772">
    <property type="entry name" value="UCP020408"/>
</dbReference>
<comment type="similarity">
    <text evidence="1">Belongs to the UPF0751 family.</text>
</comment>
<dbReference type="AlphaFoldDB" id="A0A2K3YMD9"/>
<gene>
    <name evidence="2" type="ORF">CD122_08125</name>
</gene>
<proteinExistence type="inferred from homology"/>
<organism evidence="2 3">
    <name type="scientific">Staphylococcus rostri</name>
    <dbReference type="NCBI Taxonomy" id="522262"/>
    <lineage>
        <taxon>Bacteria</taxon>
        <taxon>Bacillati</taxon>
        <taxon>Bacillota</taxon>
        <taxon>Bacilli</taxon>
        <taxon>Bacillales</taxon>
        <taxon>Staphylococcaceae</taxon>
        <taxon>Staphylococcus</taxon>
    </lineage>
</organism>
<dbReference type="Proteomes" id="UP000242752">
    <property type="component" value="Unassembled WGS sequence"/>
</dbReference>
<dbReference type="OrthoDB" id="2413119at2"/>
<sequence length="347" mass="39831">MKQEMKEQIVQLIKEAWIDDIVSIKETEALEQQNKHYLKALKQIELLKLDNEAAVAETEQSSKESKVVTDEYIFVRHLLGGEGVNPETGQTIFVPESVVKKEQLEQGNKLLFVENGNGYHRHDYKKISSEVDDSVEGFEIVGYDYAIVDYDESIHRFVCKKHYANGELKSIPLCLLNEKDVIKFNINREDVISIAHTPNHTTARIRWKYDSDEIVPTPIKKKSSYYKESHEADEIDDTEKELFKDVEVGILGASQFINNYIEEVEQRGGKVHHTESDTQLQVETLVSKSDIVVIPILTVSHAKAEQAKARAKKEEKPFIILKNSGRSTFVNELKEHLHLIKREEEAE</sequence>
<accession>A0A2K3YMD9</accession>
<dbReference type="RefSeq" id="WP_103358489.1">
    <property type="nucleotide sequence ID" value="NZ_CP113107.1"/>
</dbReference>
<evidence type="ECO:0000256" key="1">
    <source>
        <dbReference type="ARBA" id="ARBA00007189"/>
    </source>
</evidence>
<dbReference type="Pfam" id="PF10087">
    <property type="entry name" value="DUF2325"/>
    <property type="match status" value="1"/>
</dbReference>
<reference evidence="2 3" key="1">
    <citation type="submission" date="2017-08" db="EMBL/GenBank/DDBJ databases">
        <title>Draft genome sequences of 64 type strains of genus Staph aureus.</title>
        <authorList>
            <person name="Cole K."/>
            <person name="Golubchik T."/>
            <person name="Russell J."/>
            <person name="Foster D."/>
            <person name="Llewelyn M."/>
            <person name="Wilson D."/>
            <person name="Crook D."/>
            <person name="Paul J."/>
        </authorList>
    </citation>
    <scope>NUCLEOTIDE SEQUENCE [LARGE SCALE GENOMIC DNA]</scope>
    <source>
        <strain evidence="2 3">DSM 21968</strain>
    </source>
</reference>
<name>A0A2K3YMD9_9STAP</name>